<dbReference type="PROSITE" id="PS51066">
    <property type="entry name" value="ZF_FPG_2"/>
    <property type="match status" value="1"/>
</dbReference>
<name>A0A518CQG2_9PLAN</name>
<dbReference type="InterPro" id="IPR010663">
    <property type="entry name" value="Znf_FPG/IleRS"/>
</dbReference>
<dbReference type="SMART" id="SM01232">
    <property type="entry name" value="H2TH"/>
    <property type="match status" value="1"/>
</dbReference>
<proteinExistence type="inferred from homology"/>
<dbReference type="AlphaFoldDB" id="A0A518CQG2"/>
<dbReference type="Proteomes" id="UP000317178">
    <property type="component" value="Chromosome"/>
</dbReference>
<dbReference type="PROSITE" id="PS51068">
    <property type="entry name" value="FPG_CAT"/>
    <property type="match status" value="1"/>
</dbReference>
<keyword evidence="10" id="KW-0234">DNA repair</keyword>
<keyword evidence="9" id="KW-0238">DNA-binding</keyword>
<organism evidence="18 19">
    <name type="scientific">Polystyrenella longa</name>
    <dbReference type="NCBI Taxonomy" id="2528007"/>
    <lineage>
        <taxon>Bacteria</taxon>
        <taxon>Pseudomonadati</taxon>
        <taxon>Planctomycetota</taxon>
        <taxon>Planctomycetia</taxon>
        <taxon>Planctomycetales</taxon>
        <taxon>Planctomycetaceae</taxon>
        <taxon>Polystyrenella</taxon>
    </lineage>
</organism>
<evidence type="ECO:0000313" key="18">
    <source>
        <dbReference type="EMBL" id="QDU81468.1"/>
    </source>
</evidence>
<comment type="catalytic activity">
    <reaction evidence="14">
        <text>2'-deoxyribonucleotide-(2'-deoxyribose 5'-phosphate)-2'-deoxyribonucleotide-DNA = a 3'-end 2'-deoxyribonucleotide-(2,3-dehydro-2,3-deoxyribose 5'-phosphate)-DNA + a 5'-end 5'-phospho-2'-deoxyribonucleoside-DNA + H(+)</text>
        <dbReference type="Rhea" id="RHEA:66592"/>
        <dbReference type="Rhea" id="RHEA-COMP:13180"/>
        <dbReference type="Rhea" id="RHEA-COMP:16897"/>
        <dbReference type="Rhea" id="RHEA-COMP:17067"/>
        <dbReference type="ChEBI" id="CHEBI:15378"/>
        <dbReference type="ChEBI" id="CHEBI:136412"/>
        <dbReference type="ChEBI" id="CHEBI:157695"/>
        <dbReference type="ChEBI" id="CHEBI:167181"/>
        <dbReference type="EC" id="4.2.99.18"/>
    </reaction>
</comment>
<dbReference type="Pfam" id="PF06831">
    <property type="entry name" value="H2TH"/>
    <property type="match status" value="1"/>
</dbReference>
<keyword evidence="6 15" id="KW-0863">Zinc-finger</keyword>
<evidence type="ECO:0000259" key="16">
    <source>
        <dbReference type="PROSITE" id="PS51066"/>
    </source>
</evidence>
<comment type="catalytic activity">
    <reaction evidence="1">
        <text>Hydrolysis of DNA containing ring-opened 7-methylguanine residues, releasing 2,6-diamino-4-hydroxy-5-(N-methyl)formamidopyrimidine.</text>
        <dbReference type="EC" id="3.2.2.23"/>
    </reaction>
</comment>
<keyword evidence="19" id="KW-1185">Reference proteome</keyword>
<dbReference type="SUPFAM" id="SSF46946">
    <property type="entry name" value="S13-like H2TH domain"/>
    <property type="match status" value="1"/>
</dbReference>
<dbReference type="GO" id="GO:0003684">
    <property type="term" value="F:damaged DNA binding"/>
    <property type="evidence" value="ECO:0007669"/>
    <property type="project" value="InterPro"/>
</dbReference>
<dbReference type="Pfam" id="PF06827">
    <property type="entry name" value="zf-FPG_IleRS"/>
    <property type="match status" value="1"/>
</dbReference>
<keyword evidence="7 18" id="KW-0378">Hydrolase</keyword>
<keyword evidence="13 18" id="KW-0326">Glycosidase</keyword>
<evidence type="ECO:0000256" key="11">
    <source>
        <dbReference type="ARBA" id="ARBA00023239"/>
    </source>
</evidence>
<feature type="domain" description="Formamidopyrimidine-DNA glycosylase catalytic" evidence="17">
    <location>
        <begin position="1"/>
        <end position="117"/>
    </location>
</feature>
<feature type="domain" description="FPG-type" evidence="16">
    <location>
        <begin position="242"/>
        <end position="277"/>
    </location>
</feature>
<dbReference type="GO" id="GO:0034039">
    <property type="term" value="F:8-oxo-7,8-dihydroguanine DNA N-glycosylase activity"/>
    <property type="evidence" value="ECO:0007669"/>
    <property type="project" value="TreeGrafter"/>
</dbReference>
<dbReference type="EC" id="3.2.2.23" evidence="18"/>
<keyword evidence="4" id="KW-0479">Metal-binding</keyword>
<comment type="cofactor">
    <cofactor evidence="2">
        <name>Zn(2+)</name>
        <dbReference type="ChEBI" id="CHEBI:29105"/>
    </cofactor>
</comment>
<comment type="similarity">
    <text evidence="3">Belongs to the FPG family.</text>
</comment>
<evidence type="ECO:0000256" key="6">
    <source>
        <dbReference type="ARBA" id="ARBA00022771"/>
    </source>
</evidence>
<gene>
    <name evidence="18" type="primary">mutM</name>
    <name evidence="18" type="ORF">Pla110_32100</name>
</gene>
<keyword evidence="8" id="KW-0862">Zinc</keyword>
<keyword evidence="5" id="KW-0227">DNA damage</keyword>
<evidence type="ECO:0000256" key="7">
    <source>
        <dbReference type="ARBA" id="ARBA00022801"/>
    </source>
</evidence>
<dbReference type="Gene3D" id="1.10.8.50">
    <property type="match status" value="1"/>
</dbReference>
<dbReference type="InterPro" id="IPR035937">
    <property type="entry name" value="FPG_N"/>
</dbReference>
<evidence type="ECO:0000259" key="17">
    <source>
        <dbReference type="PROSITE" id="PS51068"/>
    </source>
</evidence>
<dbReference type="SUPFAM" id="SSF81624">
    <property type="entry name" value="N-terminal domain of MutM-like DNA repair proteins"/>
    <property type="match status" value="1"/>
</dbReference>
<dbReference type="InterPro" id="IPR010979">
    <property type="entry name" value="Ribosomal_uS13-like_H2TH"/>
</dbReference>
<evidence type="ECO:0000256" key="9">
    <source>
        <dbReference type="ARBA" id="ARBA00023125"/>
    </source>
</evidence>
<dbReference type="GO" id="GO:0008270">
    <property type="term" value="F:zinc ion binding"/>
    <property type="evidence" value="ECO:0007669"/>
    <property type="project" value="UniProtKB-KW"/>
</dbReference>
<accession>A0A518CQG2</accession>
<dbReference type="FunFam" id="1.10.8.50:FF:000003">
    <property type="entry name" value="Formamidopyrimidine-DNA glycosylase"/>
    <property type="match status" value="1"/>
</dbReference>
<evidence type="ECO:0000256" key="10">
    <source>
        <dbReference type="ARBA" id="ARBA00023204"/>
    </source>
</evidence>
<dbReference type="GO" id="GO:0140078">
    <property type="term" value="F:class I DNA-(apurinic or apyrimidinic site) endonuclease activity"/>
    <property type="evidence" value="ECO:0007669"/>
    <property type="project" value="UniProtKB-EC"/>
</dbReference>
<dbReference type="SUPFAM" id="SSF57716">
    <property type="entry name" value="Glucocorticoid receptor-like (DNA-binding domain)"/>
    <property type="match status" value="1"/>
</dbReference>
<evidence type="ECO:0000256" key="3">
    <source>
        <dbReference type="ARBA" id="ARBA00009409"/>
    </source>
</evidence>
<protein>
    <submittedName>
        <fullName evidence="18">Formamidopyrimidine-DNA glycosylase</fullName>
        <ecNumber evidence="18">3.2.2.23</ecNumber>
    </submittedName>
</protein>
<dbReference type="KEGG" id="plon:Pla110_32100"/>
<evidence type="ECO:0000256" key="5">
    <source>
        <dbReference type="ARBA" id="ARBA00022763"/>
    </source>
</evidence>
<dbReference type="PANTHER" id="PTHR22993">
    <property type="entry name" value="FORMAMIDOPYRIMIDINE-DNA GLYCOSYLASE"/>
    <property type="match status" value="1"/>
</dbReference>
<dbReference type="InterPro" id="IPR015886">
    <property type="entry name" value="H2TH_FPG"/>
</dbReference>
<dbReference type="Gene3D" id="3.20.190.10">
    <property type="entry name" value="MutM-like, N-terminal"/>
    <property type="match status" value="1"/>
</dbReference>
<evidence type="ECO:0000256" key="15">
    <source>
        <dbReference type="PROSITE-ProRule" id="PRU00391"/>
    </source>
</evidence>
<evidence type="ECO:0000256" key="8">
    <source>
        <dbReference type="ARBA" id="ARBA00022833"/>
    </source>
</evidence>
<dbReference type="InterPro" id="IPR000214">
    <property type="entry name" value="Znf_DNA_glyclase/AP_lyase"/>
</dbReference>
<reference evidence="18 19" key="1">
    <citation type="submission" date="2019-02" db="EMBL/GenBank/DDBJ databases">
        <title>Deep-cultivation of Planctomycetes and their phenomic and genomic characterization uncovers novel biology.</title>
        <authorList>
            <person name="Wiegand S."/>
            <person name="Jogler M."/>
            <person name="Boedeker C."/>
            <person name="Pinto D."/>
            <person name="Vollmers J."/>
            <person name="Rivas-Marin E."/>
            <person name="Kohn T."/>
            <person name="Peeters S.H."/>
            <person name="Heuer A."/>
            <person name="Rast P."/>
            <person name="Oberbeckmann S."/>
            <person name="Bunk B."/>
            <person name="Jeske O."/>
            <person name="Meyerdierks A."/>
            <person name="Storesund J.E."/>
            <person name="Kallscheuer N."/>
            <person name="Luecker S."/>
            <person name="Lage O.M."/>
            <person name="Pohl T."/>
            <person name="Merkel B.J."/>
            <person name="Hornburger P."/>
            <person name="Mueller R.-W."/>
            <person name="Bruemmer F."/>
            <person name="Labrenz M."/>
            <person name="Spormann A.M."/>
            <person name="Op den Camp H."/>
            <person name="Overmann J."/>
            <person name="Amann R."/>
            <person name="Jetten M.S.M."/>
            <person name="Mascher T."/>
            <person name="Medema M.H."/>
            <person name="Devos D.P."/>
            <person name="Kaster A.-K."/>
            <person name="Ovreas L."/>
            <person name="Rohde M."/>
            <person name="Galperin M.Y."/>
            <person name="Jogler C."/>
        </authorList>
    </citation>
    <scope>NUCLEOTIDE SEQUENCE [LARGE SCALE GENOMIC DNA]</scope>
    <source>
        <strain evidence="18 19">Pla110</strain>
    </source>
</reference>
<dbReference type="PANTHER" id="PTHR22993:SF9">
    <property type="entry name" value="FORMAMIDOPYRIMIDINE-DNA GLYCOSYLASE"/>
    <property type="match status" value="1"/>
</dbReference>
<evidence type="ECO:0000256" key="2">
    <source>
        <dbReference type="ARBA" id="ARBA00001947"/>
    </source>
</evidence>
<evidence type="ECO:0000256" key="13">
    <source>
        <dbReference type="ARBA" id="ARBA00023295"/>
    </source>
</evidence>
<keyword evidence="11" id="KW-0456">Lyase</keyword>
<evidence type="ECO:0000256" key="4">
    <source>
        <dbReference type="ARBA" id="ARBA00022723"/>
    </source>
</evidence>
<sequence length="279" mass="32025">MVRGARPFMEGRMLAQLRRYPCVRKPLSFKPGFPALARRLKGSVVAEVFRIAKRIVVRLQKNDSNDHFLVIEPRMTGLLLVDDPPSREHLRFEFVFESESKGAPQPNVSFWDRRGLGTVTLYSQREFDAFLTSGKLGPDALVISPDDLHKRLQRTARPIKVALLDQKLVAGIGNLYASEILHLCRIHPETEANRVPLRLIKPLVRSIREVLETAIRYEGSTLSDGTYRNVLNQDGGYQNEHRVYQKGGEFCARCRRTRIERIVQAQRSTFFCSQCQKMF</sequence>
<dbReference type="EMBL" id="CP036281">
    <property type="protein sequence ID" value="QDU81468.1"/>
    <property type="molecule type" value="Genomic_DNA"/>
</dbReference>
<evidence type="ECO:0000256" key="14">
    <source>
        <dbReference type="ARBA" id="ARBA00044632"/>
    </source>
</evidence>
<dbReference type="Pfam" id="PF01149">
    <property type="entry name" value="Fapy_DNA_glyco"/>
    <property type="match status" value="1"/>
</dbReference>
<evidence type="ECO:0000256" key="12">
    <source>
        <dbReference type="ARBA" id="ARBA00023268"/>
    </source>
</evidence>
<dbReference type="SMART" id="SM00898">
    <property type="entry name" value="Fapy_DNA_glyco"/>
    <property type="match status" value="1"/>
</dbReference>
<dbReference type="InterPro" id="IPR012319">
    <property type="entry name" value="FPG_cat"/>
</dbReference>
<evidence type="ECO:0000313" key="19">
    <source>
        <dbReference type="Proteomes" id="UP000317178"/>
    </source>
</evidence>
<evidence type="ECO:0000256" key="1">
    <source>
        <dbReference type="ARBA" id="ARBA00001668"/>
    </source>
</evidence>
<dbReference type="GO" id="GO:0006284">
    <property type="term" value="P:base-excision repair"/>
    <property type="evidence" value="ECO:0007669"/>
    <property type="project" value="InterPro"/>
</dbReference>
<keyword evidence="12" id="KW-0511">Multifunctional enzyme</keyword>